<keyword evidence="3 4" id="KW-0067">ATP-binding</keyword>
<dbReference type="EMBL" id="LR134002">
    <property type="protein sequence ID" value="VDY69738.1"/>
    <property type="molecule type" value="Genomic_DNA"/>
</dbReference>
<organism evidence="6 7">
    <name type="scientific">Streptococcus sanguinis</name>
    <dbReference type="NCBI Taxonomy" id="1305"/>
    <lineage>
        <taxon>Bacteria</taxon>
        <taxon>Bacillati</taxon>
        <taxon>Bacillota</taxon>
        <taxon>Bacilli</taxon>
        <taxon>Lactobacillales</taxon>
        <taxon>Streptococcaceae</taxon>
        <taxon>Streptococcus</taxon>
    </lineage>
</organism>
<dbReference type="GO" id="GO:0046872">
    <property type="term" value="F:metal ion binding"/>
    <property type="evidence" value="ECO:0007669"/>
    <property type="project" value="UniProtKB-KW"/>
</dbReference>
<keyword evidence="5" id="KW-0479">Metal-binding</keyword>
<dbReference type="Proteomes" id="UP000266918">
    <property type="component" value="Chromosome"/>
</dbReference>
<dbReference type="SUPFAM" id="SSF100950">
    <property type="entry name" value="NagB/RpiA/CoA transferase-like"/>
    <property type="match status" value="1"/>
</dbReference>
<dbReference type="GO" id="GO:0030272">
    <property type="term" value="F:5-formyltetrahydrofolate cyclo-ligase activity"/>
    <property type="evidence" value="ECO:0007669"/>
    <property type="project" value="UniProtKB-EC"/>
</dbReference>
<evidence type="ECO:0000256" key="1">
    <source>
        <dbReference type="ARBA" id="ARBA00010638"/>
    </source>
</evidence>
<accession>A0AAJ5NH45</accession>
<dbReference type="PANTHER" id="PTHR23407:SF1">
    <property type="entry name" value="5-FORMYLTETRAHYDROFOLATE CYCLO-LIGASE"/>
    <property type="match status" value="1"/>
</dbReference>
<comment type="catalytic activity">
    <reaction evidence="5">
        <text>(6S)-5-formyl-5,6,7,8-tetrahydrofolate + ATP = (6R)-5,10-methenyltetrahydrofolate + ADP + phosphate</text>
        <dbReference type="Rhea" id="RHEA:10488"/>
        <dbReference type="ChEBI" id="CHEBI:30616"/>
        <dbReference type="ChEBI" id="CHEBI:43474"/>
        <dbReference type="ChEBI" id="CHEBI:57455"/>
        <dbReference type="ChEBI" id="CHEBI:57457"/>
        <dbReference type="ChEBI" id="CHEBI:456216"/>
        <dbReference type="EC" id="6.3.3.2"/>
    </reaction>
</comment>
<keyword evidence="2 4" id="KW-0547">Nucleotide-binding</keyword>
<gene>
    <name evidence="6" type="primary">yqgN</name>
    <name evidence="6" type="ORF">NCTC10904_00207</name>
</gene>
<dbReference type="GO" id="GO:0035999">
    <property type="term" value="P:tetrahydrofolate interconversion"/>
    <property type="evidence" value="ECO:0007669"/>
    <property type="project" value="TreeGrafter"/>
</dbReference>
<dbReference type="Pfam" id="PF01812">
    <property type="entry name" value="5-FTHF_cyc-lig"/>
    <property type="match status" value="1"/>
</dbReference>
<reference evidence="6 7" key="1">
    <citation type="submission" date="2018-12" db="EMBL/GenBank/DDBJ databases">
        <authorList>
            <consortium name="Pathogen Informatics"/>
        </authorList>
    </citation>
    <scope>NUCLEOTIDE SEQUENCE [LARGE SCALE GENOMIC DNA]</scope>
    <source>
        <strain evidence="7">NCTC 10904</strain>
    </source>
</reference>
<evidence type="ECO:0000313" key="6">
    <source>
        <dbReference type="EMBL" id="VDY69738.1"/>
    </source>
</evidence>
<dbReference type="RefSeq" id="WP_126435006.1">
    <property type="nucleotide sequence ID" value="NZ_LR134002.1"/>
</dbReference>
<keyword evidence="5" id="KW-0460">Magnesium</keyword>
<dbReference type="NCBIfam" id="TIGR02727">
    <property type="entry name" value="MTHFS_bact"/>
    <property type="match status" value="1"/>
</dbReference>
<evidence type="ECO:0000256" key="5">
    <source>
        <dbReference type="RuleBase" id="RU361279"/>
    </source>
</evidence>
<name>A0AAJ5NH45_STRSA</name>
<protein>
    <recommendedName>
        <fullName evidence="5">5-formyltetrahydrofolate cyclo-ligase</fullName>
        <ecNumber evidence="5">6.3.3.2</ecNumber>
    </recommendedName>
</protein>
<dbReference type="EC" id="6.3.3.2" evidence="5"/>
<feature type="binding site" evidence="4">
    <location>
        <position position="53"/>
    </location>
    <ligand>
        <name>substrate</name>
    </ligand>
</feature>
<dbReference type="PIRSF" id="PIRSF006806">
    <property type="entry name" value="FTHF_cligase"/>
    <property type="match status" value="1"/>
</dbReference>
<feature type="binding site" evidence="4">
    <location>
        <position position="48"/>
    </location>
    <ligand>
        <name>substrate</name>
    </ligand>
</feature>
<dbReference type="GO" id="GO:0005524">
    <property type="term" value="F:ATP binding"/>
    <property type="evidence" value="ECO:0007669"/>
    <property type="project" value="UniProtKB-KW"/>
</dbReference>
<evidence type="ECO:0000313" key="7">
    <source>
        <dbReference type="Proteomes" id="UP000266918"/>
    </source>
</evidence>
<feature type="binding site" evidence="4">
    <location>
        <begin position="2"/>
        <end position="6"/>
    </location>
    <ligand>
        <name>ATP</name>
        <dbReference type="ChEBI" id="CHEBI:30616"/>
    </ligand>
</feature>
<dbReference type="Gene3D" id="3.40.50.10420">
    <property type="entry name" value="NagB/RpiA/CoA transferase-like"/>
    <property type="match status" value="1"/>
</dbReference>
<evidence type="ECO:0000256" key="2">
    <source>
        <dbReference type="ARBA" id="ARBA00022741"/>
    </source>
</evidence>
<dbReference type="InterPro" id="IPR024185">
    <property type="entry name" value="FTHF_cligase-like_sf"/>
</dbReference>
<dbReference type="InterPro" id="IPR002698">
    <property type="entry name" value="FTHF_cligase"/>
</dbReference>
<dbReference type="GO" id="GO:0009396">
    <property type="term" value="P:folic acid-containing compound biosynthetic process"/>
    <property type="evidence" value="ECO:0007669"/>
    <property type="project" value="TreeGrafter"/>
</dbReference>
<proteinExistence type="inferred from homology"/>
<evidence type="ECO:0000256" key="4">
    <source>
        <dbReference type="PIRSR" id="PIRSR006806-1"/>
    </source>
</evidence>
<dbReference type="AlphaFoldDB" id="A0AAJ5NH45"/>
<dbReference type="PANTHER" id="PTHR23407">
    <property type="entry name" value="ATPASE INHIBITOR/5-FORMYLTETRAHYDROFOLATE CYCLO-LIGASE"/>
    <property type="match status" value="1"/>
</dbReference>
<evidence type="ECO:0000256" key="3">
    <source>
        <dbReference type="ARBA" id="ARBA00022840"/>
    </source>
</evidence>
<comment type="similarity">
    <text evidence="1 5">Belongs to the 5-formyltetrahydrofolate cyclo-ligase family.</text>
</comment>
<feature type="binding site" evidence="4">
    <location>
        <begin position="128"/>
        <end position="136"/>
    </location>
    <ligand>
        <name>ATP</name>
        <dbReference type="ChEBI" id="CHEBI:30616"/>
    </ligand>
</feature>
<sequence>MKKELRQTVLNQMKKLSGKEKEQADSWLTQRLLSSAAYQEAQVMATYLSMPHEVSTASFIKQAQLDGKRVLVPKTYGQGRMIFVDYDESRLQKSSFGLMEPTSEEAVEKAEINLIHVPGVVFNSQGFRIGYGGGYYDRYLADFTGASISSIYSFQQSDFEPNYHDIAVKEVLIYELHLR</sequence>
<comment type="cofactor">
    <cofactor evidence="5">
        <name>Mg(2+)</name>
        <dbReference type="ChEBI" id="CHEBI:18420"/>
    </cofactor>
</comment>
<dbReference type="InterPro" id="IPR037171">
    <property type="entry name" value="NagB/RpiA_transferase-like"/>
</dbReference>